<comment type="caution">
    <text evidence="1">The sequence shown here is derived from an EMBL/GenBank/DDBJ whole genome shotgun (WGS) entry which is preliminary data.</text>
</comment>
<gene>
    <name evidence="1" type="ORF">PSON_ATCC_30995.1.T3970003</name>
</gene>
<reference evidence="1" key="1">
    <citation type="submission" date="2021-01" db="EMBL/GenBank/DDBJ databases">
        <authorList>
            <consortium name="Genoscope - CEA"/>
            <person name="William W."/>
        </authorList>
    </citation>
    <scope>NUCLEOTIDE SEQUENCE</scope>
</reference>
<sequence length="101" mass="11794">MMDIILETKEIDKGNINLHDAYIESKHNIGLKKVTIIAEINELQLQKVLMVKKQNEKTMKLMIQIKRYVQNKGNWSKTNQIPNRIIKYQINATLINGNSQM</sequence>
<dbReference type="EMBL" id="CAJJDN010000397">
    <property type="protein sequence ID" value="CAD8131176.1"/>
    <property type="molecule type" value="Genomic_DNA"/>
</dbReference>
<organism evidence="1 2">
    <name type="scientific">Paramecium sonneborni</name>
    <dbReference type="NCBI Taxonomy" id="65129"/>
    <lineage>
        <taxon>Eukaryota</taxon>
        <taxon>Sar</taxon>
        <taxon>Alveolata</taxon>
        <taxon>Ciliophora</taxon>
        <taxon>Intramacronucleata</taxon>
        <taxon>Oligohymenophorea</taxon>
        <taxon>Peniculida</taxon>
        <taxon>Parameciidae</taxon>
        <taxon>Paramecium</taxon>
    </lineage>
</organism>
<protein>
    <submittedName>
        <fullName evidence="1">Uncharacterized protein</fullName>
    </submittedName>
</protein>
<dbReference type="Proteomes" id="UP000692954">
    <property type="component" value="Unassembled WGS sequence"/>
</dbReference>
<dbReference type="AlphaFoldDB" id="A0A8S1RTC1"/>
<evidence type="ECO:0000313" key="2">
    <source>
        <dbReference type="Proteomes" id="UP000692954"/>
    </source>
</evidence>
<evidence type="ECO:0000313" key="1">
    <source>
        <dbReference type="EMBL" id="CAD8131176.1"/>
    </source>
</evidence>
<accession>A0A8S1RTC1</accession>
<keyword evidence="2" id="KW-1185">Reference proteome</keyword>
<name>A0A8S1RTC1_9CILI</name>
<proteinExistence type="predicted"/>